<name>A0A8E2J9R3_9PEZI</name>
<evidence type="ECO:0000313" key="3">
    <source>
        <dbReference type="Proteomes" id="UP000250266"/>
    </source>
</evidence>
<feature type="region of interest" description="Disordered" evidence="1">
    <location>
        <begin position="1"/>
        <end position="20"/>
    </location>
</feature>
<proteinExistence type="predicted"/>
<protein>
    <submittedName>
        <fullName evidence="2">Uncharacterized protein</fullName>
    </submittedName>
</protein>
<keyword evidence="3" id="KW-1185">Reference proteome</keyword>
<sequence length="137" mass="16110">MELDLPDGGQRVPNTDSRGVRRRDMDFPRVLRRDTDFPGVRCRDTDFPGVRCMDTGHLLSASDNRYTEADHTLSCERRGYSRRFMRIRCMTWKDLAILYCVLRGRWWNIWASLGMDSVILASDRTERRIVSRLTSYS</sequence>
<dbReference type="EMBL" id="KV745459">
    <property type="protein sequence ID" value="OCK74537.1"/>
    <property type="molecule type" value="Genomic_DNA"/>
</dbReference>
<reference evidence="2 3" key="1">
    <citation type="journal article" date="2016" name="Nat. Commun.">
        <title>Ectomycorrhizal ecology is imprinted in the genome of the dominant symbiotic fungus Cenococcum geophilum.</title>
        <authorList>
            <consortium name="DOE Joint Genome Institute"/>
            <person name="Peter M."/>
            <person name="Kohler A."/>
            <person name="Ohm R.A."/>
            <person name="Kuo A."/>
            <person name="Krutzmann J."/>
            <person name="Morin E."/>
            <person name="Arend M."/>
            <person name="Barry K.W."/>
            <person name="Binder M."/>
            <person name="Choi C."/>
            <person name="Clum A."/>
            <person name="Copeland A."/>
            <person name="Grisel N."/>
            <person name="Haridas S."/>
            <person name="Kipfer T."/>
            <person name="LaButti K."/>
            <person name="Lindquist E."/>
            <person name="Lipzen A."/>
            <person name="Maire R."/>
            <person name="Meier B."/>
            <person name="Mihaltcheva S."/>
            <person name="Molinier V."/>
            <person name="Murat C."/>
            <person name="Poggeler S."/>
            <person name="Quandt C.A."/>
            <person name="Sperisen C."/>
            <person name="Tritt A."/>
            <person name="Tisserant E."/>
            <person name="Crous P.W."/>
            <person name="Henrissat B."/>
            <person name="Nehls U."/>
            <person name="Egli S."/>
            <person name="Spatafora J.W."/>
            <person name="Grigoriev I.V."/>
            <person name="Martin F.M."/>
        </authorList>
    </citation>
    <scope>NUCLEOTIDE SEQUENCE [LARGE SCALE GENOMIC DNA]</scope>
    <source>
        <strain evidence="2 3">CBS 459.81</strain>
    </source>
</reference>
<accession>A0A8E2J9R3</accession>
<evidence type="ECO:0000256" key="1">
    <source>
        <dbReference type="SAM" id="MobiDB-lite"/>
    </source>
</evidence>
<dbReference type="AlphaFoldDB" id="A0A8E2J9R3"/>
<evidence type="ECO:0000313" key="2">
    <source>
        <dbReference type="EMBL" id="OCK74537.1"/>
    </source>
</evidence>
<gene>
    <name evidence="2" type="ORF">K432DRAFT_386754</name>
</gene>
<dbReference type="Proteomes" id="UP000250266">
    <property type="component" value="Unassembled WGS sequence"/>
</dbReference>
<organism evidence="2 3">
    <name type="scientific">Lepidopterella palustris CBS 459.81</name>
    <dbReference type="NCBI Taxonomy" id="1314670"/>
    <lineage>
        <taxon>Eukaryota</taxon>
        <taxon>Fungi</taxon>
        <taxon>Dikarya</taxon>
        <taxon>Ascomycota</taxon>
        <taxon>Pezizomycotina</taxon>
        <taxon>Dothideomycetes</taxon>
        <taxon>Pleosporomycetidae</taxon>
        <taxon>Mytilinidiales</taxon>
        <taxon>Argynnaceae</taxon>
        <taxon>Lepidopterella</taxon>
    </lineage>
</organism>